<proteinExistence type="predicted"/>
<keyword evidence="1" id="KW-0175">Coiled coil</keyword>
<dbReference type="Proteomes" id="UP001152523">
    <property type="component" value="Unassembled WGS sequence"/>
</dbReference>
<gene>
    <name evidence="2" type="ORF">CEPIT_LOCUS33318</name>
</gene>
<comment type="caution">
    <text evidence="2">The sequence shown here is derived from an EMBL/GenBank/DDBJ whole genome shotgun (WGS) entry which is preliminary data.</text>
</comment>
<evidence type="ECO:0000313" key="2">
    <source>
        <dbReference type="EMBL" id="CAH9133923.1"/>
    </source>
</evidence>
<protein>
    <submittedName>
        <fullName evidence="2">Uncharacterized protein</fullName>
    </submittedName>
</protein>
<accession>A0AAV0FFB0</accession>
<organism evidence="2 3">
    <name type="scientific">Cuscuta epithymum</name>
    <dbReference type="NCBI Taxonomy" id="186058"/>
    <lineage>
        <taxon>Eukaryota</taxon>
        <taxon>Viridiplantae</taxon>
        <taxon>Streptophyta</taxon>
        <taxon>Embryophyta</taxon>
        <taxon>Tracheophyta</taxon>
        <taxon>Spermatophyta</taxon>
        <taxon>Magnoliopsida</taxon>
        <taxon>eudicotyledons</taxon>
        <taxon>Gunneridae</taxon>
        <taxon>Pentapetalae</taxon>
        <taxon>asterids</taxon>
        <taxon>lamiids</taxon>
        <taxon>Solanales</taxon>
        <taxon>Convolvulaceae</taxon>
        <taxon>Cuscuteae</taxon>
        <taxon>Cuscuta</taxon>
        <taxon>Cuscuta subgen. Cuscuta</taxon>
    </lineage>
</organism>
<dbReference type="AlphaFoldDB" id="A0AAV0FFB0"/>
<evidence type="ECO:0000313" key="3">
    <source>
        <dbReference type="Proteomes" id="UP001152523"/>
    </source>
</evidence>
<reference evidence="2" key="1">
    <citation type="submission" date="2022-07" db="EMBL/GenBank/DDBJ databases">
        <authorList>
            <person name="Macas J."/>
            <person name="Novak P."/>
            <person name="Neumann P."/>
        </authorList>
    </citation>
    <scope>NUCLEOTIDE SEQUENCE</scope>
</reference>
<feature type="coiled-coil region" evidence="1">
    <location>
        <begin position="62"/>
        <end position="96"/>
    </location>
</feature>
<name>A0AAV0FFB0_9ASTE</name>
<sequence length="104" mass="12210">MRRTYTSVQRTVQVWFKLLRPPASQLICSSTFPPAVFFRSIRVVTMTPTNSDTDKYLIVKVNEHLKNELEKVQAEKKLLLDQIEKLRMKKHQYKGEAKRESSAE</sequence>
<evidence type="ECO:0000256" key="1">
    <source>
        <dbReference type="SAM" id="Coils"/>
    </source>
</evidence>
<dbReference type="EMBL" id="CAMAPF010000979">
    <property type="protein sequence ID" value="CAH9133923.1"/>
    <property type="molecule type" value="Genomic_DNA"/>
</dbReference>
<keyword evidence="3" id="KW-1185">Reference proteome</keyword>